<protein>
    <submittedName>
        <fullName evidence="2">Uncharacterized protein</fullName>
    </submittedName>
</protein>
<dbReference type="Proteomes" id="UP000295257">
    <property type="component" value="Unassembled WGS sequence"/>
</dbReference>
<feature type="transmembrane region" description="Helical" evidence="1">
    <location>
        <begin position="30"/>
        <end position="52"/>
    </location>
</feature>
<organism evidence="2 3">
    <name type="scientific">Companilactobacillus farciminis</name>
    <dbReference type="NCBI Taxonomy" id="1612"/>
    <lineage>
        <taxon>Bacteria</taxon>
        <taxon>Bacillati</taxon>
        <taxon>Bacillota</taxon>
        <taxon>Bacilli</taxon>
        <taxon>Lactobacillales</taxon>
        <taxon>Lactobacillaceae</taxon>
        <taxon>Companilactobacillus</taxon>
    </lineage>
</organism>
<evidence type="ECO:0000313" key="3">
    <source>
        <dbReference type="Proteomes" id="UP000295257"/>
    </source>
</evidence>
<dbReference type="RefSeq" id="WP_010020331.1">
    <property type="nucleotide sequence ID" value="NZ_BHYW01000020.1"/>
</dbReference>
<keyword evidence="1" id="KW-0812">Transmembrane</keyword>
<gene>
    <name evidence="2" type="ORF">C5L30_000732</name>
</gene>
<keyword evidence="1" id="KW-0472">Membrane</keyword>
<reference evidence="2 3" key="1">
    <citation type="journal article" date="2019" name="Appl. Microbiol. Biotechnol.">
        <title>Uncovering carbohydrate metabolism through a genotype-phenotype association study of 56 lactic acid bacteria genomes.</title>
        <authorList>
            <person name="Buron-Moles G."/>
            <person name="Chailyan A."/>
            <person name="Dolejs I."/>
            <person name="Forster J."/>
            <person name="Miks M.H."/>
        </authorList>
    </citation>
    <scope>NUCLEOTIDE SEQUENCE [LARGE SCALE GENOMIC DNA]</scope>
    <source>
        <strain evidence="2 3">ATCC 29644</strain>
    </source>
</reference>
<feature type="transmembrane region" description="Helical" evidence="1">
    <location>
        <begin position="7"/>
        <end position="24"/>
    </location>
</feature>
<dbReference type="EMBL" id="PUFN01000023">
    <property type="protein sequence ID" value="TDG70955.1"/>
    <property type="molecule type" value="Genomic_DNA"/>
</dbReference>
<keyword evidence="3" id="KW-1185">Reference proteome</keyword>
<evidence type="ECO:0000256" key="1">
    <source>
        <dbReference type="SAM" id="Phobius"/>
    </source>
</evidence>
<proteinExistence type="predicted"/>
<name>A0A4R5NCV0_9LACO</name>
<sequence>MTDFFNSIGYWIIGLFVALFDWCIKNNKDPLTGLFQFGMILWGIDVITDIIIRSKRKKHD</sequence>
<keyword evidence="1" id="KW-1133">Transmembrane helix</keyword>
<evidence type="ECO:0000313" key="2">
    <source>
        <dbReference type="EMBL" id="TDG70955.1"/>
    </source>
</evidence>
<comment type="caution">
    <text evidence="2">The sequence shown here is derived from an EMBL/GenBank/DDBJ whole genome shotgun (WGS) entry which is preliminary data.</text>
</comment>
<accession>A0A4R5NCV0</accession>
<dbReference type="AlphaFoldDB" id="A0A4R5NCV0"/>